<dbReference type="SMART" id="SM00850">
    <property type="entry name" value="LytTR"/>
    <property type="match status" value="1"/>
</dbReference>
<dbReference type="PROSITE" id="PS50930">
    <property type="entry name" value="HTH_LYTTR"/>
    <property type="match status" value="1"/>
</dbReference>
<keyword evidence="1" id="KW-0902">Two-component regulatory system</keyword>
<dbReference type="OrthoDB" id="236568at2"/>
<dbReference type="KEGG" id="tni:TVNIR_0537"/>
<protein>
    <submittedName>
        <fullName evidence="6">Response regulator receiver protein</fullName>
    </submittedName>
</protein>
<dbReference type="Gene3D" id="3.40.50.2300">
    <property type="match status" value="1"/>
</dbReference>
<evidence type="ECO:0000313" key="6">
    <source>
        <dbReference type="EMBL" id="AGA32239.1"/>
    </source>
</evidence>
<dbReference type="PATRIC" id="fig|1255043.3.peg.542"/>
<accession>L0DRM3</accession>
<dbReference type="Pfam" id="PF00072">
    <property type="entry name" value="Response_reg"/>
    <property type="match status" value="1"/>
</dbReference>
<dbReference type="InterPro" id="IPR001789">
    <property type="entry name" value="Sig_transdc_resp-reg_receiver"/>
</dbReference>
<dbReference type="GO" id="GO:0000156">
    <property type="term" value="F:phosphorelay response regulator activity"/>
    <property type="evidence" value="ECO:0007669"/>
    <property type="project" value="TreeGrafter"/>
</dbReference>
<dbReference type="InterPro" id="IPR039420">
    <property type="entry name" value="WalR-like"/>
</dbReference>
<proteinExistence type="predicted"/>
<gene>
    <name evidence="6" type="primary">algR [H]</name>
    <name evidence="6" type="ordered locus">TVNIR_0537</name>
</gene>
<dbReference type="InterPro" id="IPR007492">
    <property type="entry name" value="LytTR_DNA-bd_dom"/>
</dbReference>
<dbReference type="PANTHER" id="PTHR48111">
    <property type="entry name" value="REGULATOR OF RPOS"/>
    <property type="match status" value="1"/>
</dbReference>
<evidence type="ECO:0000259" key="4">
    <source>
        <dbReference type="PROSITE" id="PS50110"/>
    </source>
</evidence>
<dbReference type="InterPro" id="IPR011006">
    <property type="entry name" value="CheY-like_superfamily"/>
</dbReference>
<name>L0DRM3_THIND</name>
<dbReference type="RefSeq" id="WP_015257392.1">
    <property type="nucleotide sequence ID" value="NC_019902.2"/>
</dbReference>
<dbReference type="GO" id="GO:0032993">
    <property type="term" value="C:protein-DNA complex"/>
    <property type="evidence" value="ECO:0007669"/>
    <property type="project" value="TreeGrafter"/>
</dbReference>
<dbReference type="SUPFAM" id="SSF52172">
    <property type="entry name" value="CheY-like"/>
    <property type="match status" value="1"/>
</dbReference>
<dbReference type="Proteomes" id="UP000010809">
    <property type="component" value="Chromosome"/>
</dbReference>
<evidence type="ECO:0000256" key="1">
    <source>
        <dbReference type="ARBA" id="ARBA00023012"/>
    </source>
</evidence>
<dbReference type="PANTHER" id="PTHR48111:SF69">
    <property type="entry name" value="RESPONSE REGULATOR RECEIVER"/>
    <property type="match status" value="1"/>
</dbReference>
<dbReference type="STRING" id="1255043.TVNIR_0537"/>
<keyword evidence="2" id="KW-0238">DNA-binding</keyword>
<dbReference type="HOGENOM" id="CLU_000445_14_1_6"/>
<dbReference type="Pfam" id="PF04397">
    <property type="entry name" value="LytTR"/>
    <property type="match status" value="1"/>
</dbReference>
<keyword evidence="3" id="KW-0597">Phosphoprotein</keyword>
<organism evidence="6 7">
    <name type="scientific">Thioalkalivibrio nitratireducens (strain DSM 14787 / UNIQEM 213 / ALEN2)</name>
    <dbReference type="NCBI Taxonomy" id="1255043"/>
    <lineage>
        <taxon>Bacteria</taxon>
        <taxon>Pseudomonadati</taxon>
        <taxon>Pseudomonadota</taxon>
        <taxon>Gammaproteobacteria</taxon>
        <taxon>Chromatiales</taxon>
        <taxon>Ectothiorhodospiraceae</taxon>
        <taxon>Thioalkalivibrio</taxon>
    </lineage>
</organism>
<evidence type="ECO:0000256" key="2">
    <source>
        <dbReference type="ARBA" id="ARBA00023125"/>
    </source>
</evidence>
<dbReference type="GO" id="GO:0006355">
    <property type="term" value="P:regulation of DNA-templated transcription"/>
    <property type="evidence" value="ECO:0007669"/>
    <property type="project" value="TreeGrafter"/>
</dbReference>
<dbReference type="AlphaFoldDB" id="L0DRM3"/>
<feature type="modified residue" description="4-aspartylphosphate" evidence="3">
    <location>
        <position position="54"/>
    </location>
</feature>
<dbReference type="SMART" id="SM00448">
    <property type="entry name" value="REC"/>
    <property type="match status" value="1"/>
</dbReference>
<feature type="domain" description="HTH LytTR-type" evidence="5">
    <location>
        <begin position="130"/>
        <end position="234"/>
    </location>
</feature>
<dbReference type="Gene3D" id="2.40.50.1020">
    <property type="entry name" value="LytTr DNA-binding domain"/>
    <property type="match status" value="1"/>
</dbReference>
<reference evidence="6" key="1">
    <citation type="submission" date="2015-12" db="EMBL/GenBank/DDBJ databases">
        <authorList>
            <person name="Tikhonova T.V."/>
            <person name="Pavlov A.R."/>
            <person name="Beletsky A.V."/>
            <person name="Mardanov A.V."/>
            <person name="Sorokin D.Y."/>
            <person name="Ravin N.V."/>
            <person name="Popov V.O."/>
        </authorList>
    </citation>
    <scope>NUCLEOTIDE SEQUENCE</scope>
    <source>
        <strain evidence="6">DSM 14787</strain>
    </source>
</reference>
<dbReference type="GO" id="GO:0000976">
    <property type="term" value="F:transcription cis-regulatory region binding"/>
    <property type="evidence" value="ECO:0007669"/>
    <property type="project" value="TreeGrafter"/>
</dbReference>
<dbReference type="eggNOG" id="COG3279">
    <property type="taxonomic scope" value="Bacteria"/>
</dbReference>
<evidence type="ECO:0000313" key="7">
    <source>
        <dbReference type="Proteomes" id="UP000010809"/>
    </source>
</evidence>
<dbReference type="PROSITE" id="PS50110">
    <property type="entry name" value="RESPONSE_REGULATORY"/>
    <property type="match status" value="1"/>
</dbReference>
<sequence>MSLRILIADDEAPARGRLRALVEDLGHEVCAEAADGTSATREFHRTRPDAVLLDIEMPGTDGLAFARWMERDHPEVPVVLVTAHPEHALEAFDASVRDYVLKPVRSERLARALVRAAEPLQNGPPEPARLRVTTGRREELVRLDEIDCFVAAGGYVLARSARIEGFVDATLQDLEERYPTELLRVHRSCLAVCSAIAGIETRSSADHRLLFQDGLEAVPISRRQLAEVRSFMEPF</sequence>
<evidence type="ECO:0000256" key="3">
    <source>
        <dbReference type="PROSITE-ProRule" id="PRU00169"/>
    </source>
</evidence>
<evidence type="ECO:0000259" key="5">
    <source>
        <dbReference type="PROSITE" id="PS50930"/>
    </source>
</evidence>
<dbReference type="EMBL" id="CP003989">
    <property type="protein sequence ID" value="AGA32239.1"/>
    <property type="molecule type" value="Genomic_DNA"/>
</dbReference>
<feature type="domain" description="Response regulatory" evidence="4">
    <location>
        <begin position="4"/>
        <end position="117"/>
    </location>
</feature>
<keyword evidence="7" id="KW-1185">Reference proteome</keyword>
<dbReference type="GO" id="GO:0005829">
    <property type="term" value="C:cytosol"/>
    <property type="evidence" value="ECO:0007669"/>
    <property type="project" value="TreeGrafter"/>
</dbReference>